<comment type="caution">
    <text evidence="2">The sequence shown here is derived from an EMBL/GenBank/DDBJ whole genome shotgun (WGS) entry which is preliminary data.</text>
</comment>
<sequence>MDAHPRLTTANLEIYSTASADLPAFEPVPSRYTQVRAERHPSSHTLPSEEVQRESFDAEADALANHEHMAQNEGMHQQSYQRPTRQDDDEDEAEWHLNSYPTLSENDFTTAVHSDLDFSSPTYYLRRILGVCCRGHTSVLEQPGNDFEDHFTPVEFEDL</sequence>
<gene>
    <name evidence="2" type="ORF">EIP91_010527</name>
</gene>
<evidence type="ECO:0000313" key="3">
    <source>
        <dbReference type="Proteomes" id="UP000292702"/>
    </source>
</evidence>
<feature type="compositionally biased region" description="Polar residues" evidence="1">
    <location>
        <begin position="74"/>
        <end position="83"/>
    </location>
</feature>
<dbReference type="AlphaFoldDB" id="A0A4R0R0I5"/>
<reference evidence="2 3" key="1">
    <citation type="submission" date="2018-11" db="EMBL/GenBank/DDBJ databases">
        <title>Genome assembly of Steccherinum ochraceum LE-BIN_3174, the white-rot fungus of the Steccherinaceae family (The Residual Polyporoid clade, Polyporales, Basidiomycota).</title>
        <authorList>
            <person name="Fedorova T.V."/>
            <person name="Glazunova O.A."/>
            <person name="Landesman E.O."/>
            <person name="Moiseenko K.V."/>
            <person name="Psurtseva N.V."/>
            <person name="Savinova O.S."/>
            <person name="Shakhova N.V."/>
            <person name="Tyazhelova T.V."/>
            <person name="Vasina D.V."/>
        </authorList>
    </citation>
    <scope>NUCLEOTIDE SEQUENCE [LARGE SCALE GENOMIC DNA]</scope>
    <source>
        <strain evidence="2 3">LE-BIN_3174</strain>
    </source>
</reference>
<organism evidence="2 3">
    <name type="scientific">Steccherinum ochraceum</name>
    <dbReference type="NCBI Taxonomy" id="92696"/>
    <lineage>
        <taxon>Eukaryota</taxon>
        <taxon>Fungi</taxon>
        <taxon>Dikarya</taxon>
        <taxon>Basidiomycota</taxon>
        <taxon>Agaricomycotina</taxon>
        <taxon>Agaricomycetes</taxon>
        <taxon>Polyporales</taxon>
        <taxon>Steccherinaceae</taxon>
        <taxon>Steccherinum</taxon>
    </lineage>
</organism>
<evidence type="ECO:0000256" key="1">
    <source>
        <dbReference type="SAM" id="MobiDB-lite"/>
    </source>
</evidence>
<feature type="region of interest" description="Disordered" evidence="1">
    <location>
        <begin position="33"/>
        <end position="98"/>
    </location>
</feature>
<keyword evidence="3" id="KW-1185">Reference proteome</keyword>
<accession>A0A4R0R0I5</accession>
<evidence type="ECO:0000313" key="2">
    <source>
        <dbReference type="EMBL" id="TCD60230.1"/>
    </source>
</evidence>
<protein>
    <submittedName>
        <fullName evidence="2">Uncharacterized protein</fullName>
    </submittedName>
</protein>
<name>A0A4R0R0I5_9APHY</name>
<proteinExistence type="predicted"/>
<dbReference type="EMBL" id="RWJN01000635">
    <property type="protein sequence ID" value="TCD60230.1"/>
    <property type="molecule type" value="Genomic_DNA"/>
</dbReference>
<dbReference type="Proteomes" id="UP000292702">
    <property type="component" value="Unassembled WGS sequence"/>
</dbReference>